<dbReference type="Proteomes" id="UP001565236">
    <property type="component" value="Unassembled WGS sequence"/>
</dbReference>
<gene>
    <name evidence="1" type="ORF">AALT52_06450</name>
</gene>
<protein>
    <submittedName>
        <fullName evidence="1">Uncharacterized protein</fullName>
    </submittedName>
</protein>
<comment type="caution">
    <text evidence="1">The sequence shown here is derived from an EMBL/GenBank/DDBJ whole genome shotgun (WGS) entry which is preliminary data.</text>
</comment>
<reference evidence="1 2" key="1">
    <citation type="submission" date="2024-03" db="EMBL/GenBank/DDBJ databases">
        <title>Mouse gut bacterial collection (mGBC) of GemPharmatech.</title>
        <authorList>
            <person name="He Y."/>
            <person name="Dong L."/>
            <person name="Wu D."/>
            <person name="Gao X."/>
            <person name="Lin Z."/>
        </authorList>
    </citation>
    <scope>NUCLEOTIDE SEQUENCE [LARGE SCALE GENOMIC DNA]</scope>
    <source>
        <strain evidence="1 2">15-30</strain>
    </source>
</reference>
<sequence length="77" mass="8744">MKPEQVAQILNTLGDSAQLFRNNELIRRIDVVIVDSILTQFPIEPDDIIVLNNVSHKVLRVVAGYASLYYQASFEKI</sequence>
<keyword evidence="2" id="KW-1185">Reference proteome</keyword>
<evidence type="ECO:0000313" key="2">
    <source>
        <dbReference type="Proteomes" id="UP001565236"/>
    </source>
</evidence>
<dbReference type="RefSeq" id="WP_369942143.1">
    <property type="nucleotide sequence ID" value="NZ_JBCLUF010000020.1"/>
</dbReference>
<proteinExistence type="predicted"/>
<organism evidence="1 2">
    <name type="scientific">Ligilactobacillus faecis</name>
    <dbReference type="NCBI Taxonomy" id="762833"/>
    <lineage>
        <taxon>Bacteria</taxon>
        <taxon>Bacillati</taxon>
        <taxon>Bacillota</taxon>
        <taxon>Bacilli</taxon>
        <taxon>Lactobacillales</taxon>
        <taxon>Lactobacillaceae</taxon>
        <taxon>Ligilactobacillus</taxon>
    </lineage>
</organism>
<dbReference type="EMBL" id="JBCLUF010000020">
    <property type="protein sequence ID" value="MEY8662525.1"/>
    <property type="molecule type" value="Genomic_DNA"/>
</dbReference>
<name>A0ABV4DPX3_9LACO</name>
<accession>A0ABV4DPX3</accession>
<evidence type="ECO:0000313" key="1">
    <source>
        <dbReference type="EMBL" id="MEY8662525.1"/>
    </source>
</evidence>